<evidence type="ECO:0000313" key="2">
    <source>
        <dbReference type="Proteomes" id="UP001175226"/>
    </source>
</evidence>
<accession>A0AA39MPR4</accession>
<dbReference type="AlphaFoldDB" id="A0AA39MPR4"/>
<protein>
    <submittedName>
        <fullName evidence="1">Uncharacterized protein</fullName>
    </submittedName>
</protein>
<comment type="caution">
    <text evidence="1">The sequence shown here is derived from an EMBL/GenBank/DDBJ whole genome shotgun (WGS) entry which is preliminary data.</text>
</comment>
<evidence type="ECO:0000313" key="1">
    <source>
        <dbReference type="EMBL" id="KAK0442127.1"/>
    </source>
</evidence>
<proteinExistence type="predicted"/>
<dbReference type="EMBL" id="JAUEPT010000027">
    <property type="protein sequence ID" value="KAK0442127.1"/>
    <property type="molecule type" value="Genomic_DNA"/>
</dbReference>
<dbReference type="Proteomes" id="UP001175226">
    <property type="component" value="Unassembled WGS sequence"/>
</dbReference>
<sequence length="127" mass="14207">MLFRYSLLLQAKAVTDIDVDKPVPNKDYAWIFSCAPTSPAWKDPIDFTCNVSCPPLLSSTLKTLVFDHRNAVNPCLHPHLLREHGQFLPWGKGPVLPFPSHAPFFLLNLTASRHHHHAHGQLAGQAL</sequence>
<organism evidence="1 2">
    <name type="scientific">Armillaria borealis</name>
    <dbReference type="NCBI Taxonomy" id="47425"/>
    <lineage>
        <taxon>Eukaryota</taxon>
        <taxon>Fungi</taxon>
        <taxon>Dikarya</taxon>
        <taxon>Basidiomycota</taxon>
        <taxon>Agaricomycotina</taxon>
        <taxon>Agaricomycetes</taxon>
        <taxon>Agaricomycetidae</taxon>
        <taxon>Agaricales</taxon>
        <taxon>Marasmiineae</taxon>
        <taxon>Physalacriaceae</taxon>
        <taxon>Armillaria</taxon>
    </lineage>
</organism>
<reference evidence="1" key="1">
    <citation type="submission" date="2023-06" db="EMBL/GenBank/DDBJ databases">
        <authorList>
            <consortium name="Lawrence Berkeley National Laboratory"/>
            <person name="Ahrendt S."/>
            <person name="Sahu N."/>
            <person name="Indic B."/>
            <person name="Wong-Bajracharya J."/>
            <person name="Merenyi Z."/>
            <person name="Ke H.-M."/>
            <person name="Monk M."/>
            <person name="Kocsube S."/>
            <person name="Drula E."/>
            <person name="Lipzen A."/>
            <person name="Balint B."/>
            <person name="Henrissat B."/>
            <person name="Andreopoulos B."/>
            <person name="Martin F.M."/>
            <person name="Harder C.B."/>
            <person name="Rigling D."/>
            <person name="Ford K.L."/>
            <person name="Foster G.D."/>
            <person name="Pangilinan J."/>
            <person name="Papanicolaou A."/>
            <person name="Barry K."/>
            <person name="LaButti K."/>
            <person name="Viragh M."/>
            <person name="Koriabine M."/>
            <person name="Yan M."/>
            <person name="Riley R."/>
            <person name="Champramary S."/>
            <person name="Plett K.L."/>
            <person name="Tsai I.J."/>
            <person name="Slot J."/>
            <person name="Sipos G."/>
            <person name="Plett J."/>
            <person name="Nagy L.G."/>
            <person name="Grigoriev I.V."/>
        </authorList>
    </citation>
    <scope>NUCLEOTIDE SEQUENCE</scope>
    <source>
        <strain evidence="1">FPL87.14</strain>
    </source>
</reference>
<name>A0AA39MPR4_9AGAR</name>
<gene>
    <name evidence="1" type="ORF">EV421DRAFT_596514</name>
</gene>
<keyword evidence="2" id="KW-1185">Reference proteome</keyword>